<reference evidence="2 3" key="1">
    <citation type="submission" date="2016-10" db="EMBL/GenBank/DDBJ databases">
        <authorList>
            <person name="de Groot N.N."/>
        </authorList>
    </citation>
    <scope>NUCLEOTIDE SEQUENCE [LARGE SCALE GENOMIC DNA]</scope>
    <source>
        <strain evidence="2 3">CGMCC 1.9159</strain>
    </source>
</reference>
<name>A0A1G9HCZ9_9ACTN</name>
<keyword evidence="3" id="KW-1185">Reference proteome</keyword>
<dbReference type="GO" id="GO:0046872">
    <property type="term" value="F:metal ion binding"/>
    <property type="evidence" value="ECO:0007669"/>
    <property type="project" value="InterPro"/>
</dbReference>
<dbReference type="InterPro" id="IPR017517">
    <property type="entry name" value="Maleyloyr_isom"/>
</dbReference>
<dbReference type="EMBL" id="FNGP01000001">
    <property type="protein sequence ID" value="SDL10373.1"/>
    <property type="molecule type" value="Genomic_DNA"/>
</dbReference>
<organism evidence="2 3">
    <name type="scientific">Tessaracoccus oleiagri</name>
    <dbReference type="NCBI Taxonomy" id="686624"/>
    <lineage>
        <taxon>Bacteria</taxon>
        <taxon>Bacillati</taxon>
        <taxon>Actinomycetota</taxon>
        <taxon>Actinomycetes</taxon>
        <taxon>Propionibacteriales</taxon>
        <taxon>Propionibacteriaceae</taxon>
        <taxon>Tessaracoccus</taxon>
    </lineage>
</organism>
<proteinExistence type="predicted"/>
<dbReference type="Pfam" id="PF11716">
    <property type="entry name" value="MDMPI_N"/>
    <property type="match status" value="1"/>
</dbReference>
<evidence type="ECO:0000259" key="1">
    <source>
        <dbReference type="Pfam" id="PF11716"/>
    </source>
</evidence>
<evidence type="ECO:0000313" key="3">
    <source>
        <dbReference type="Proteomes" id="UP000199475"/>
    </source>
</evidence>
<dbReference type="STRING" id="686624.SAMN04488242_0206"/>
<dbReference type="AlphaFoldDB" id="A0A1G9HCZ9"/>
<protein>
    <submittedName>
        <fullName evidence="2">TIGR03083 family protein</fullName>
    </submittedName>
</protein>
<dbReference type="InterPro" id="IPR024344">
    <property type="entry name" value="MDMPI_metal-binding"/>
</dbReference>
<evidence type="ECO:0000313" key="2">
    <source>
        <dbReference type="EMBL" id="SDL10373.1"/>
    </source>
</evidence>
<dbReference type="NCBIfam" id="TIGR03083">
    <property type="entry name" value="maleylpyruvate isomerase family mycothiol-dependent enzyme"/>
    <property type="match status" value="1"/>
</dbReference>
<dbReference type="RefSeq" id="WP_093248089.1">
    <property type="nucleotide sequence ID" value="NZ_FNGP01000001.1"/>
</dbReference>
<gene>
    <name evidence="2" type="ORF">SAMN04488242_0206</name>
</gene>
<sequence>MADEGERAAELYTQAQEAILELVTEDNERLPVPACPGWELRDIVAHQTGALIDLITGSTRGFPSPAWAAGHVERFSARDLFEIRDLWRDAVRFESAALFRERGLDMLPDIVTHELDVRSTLHDDSARDEERVRVAFDVIVGWLDRAWREAGRPALRFETESRSGVAGEGEPRATLRGSTFELSRVLTGRRSDAQMRALDWSADPSPWLDHLSVLGRRDTDLLE</sequence>
<accession>A0A1G9HCZ9</accession>
<feature type="domain" description="Mycothiol-dependent maleylpyruvate isomerase metal-binding" evidence="1">
    <location>
        <begin position="15"/>
        <end position="90"/>
    </location>
</feature>
<dbReference type="Proteomes" id="UP000199475">
    <property type="component" value="Unassembled WGS sequence"/>
</dbReference>